<evidence type="ECO:0000313" key="3">
    <source>
        <dbReference type="Proteomes" id="UP000298138"/>
    </source>
</evidence>
<dbReference type="EMBL" id="ML220126">
    <property type="protein sequence ID" value="TGZ80162.1"/>
    <property type="molecule type" value="Genomic_DNA"/>
</dbReference>
<evidence type="ECO:0000256" key="1">
    <source>
        <dbReference type="SAM" id="MobiDB-lite"/>
    </source>
</evidence>
<organism evidence="2 3">
    <name type="scientific">Ascodesmis nigricans</name>
    <dbReference type="NCBI Taxonomy" id="341454"/>
    <lineage>
        <taxon>Eukaryota</taxon>
        <taxon>Fungi</taxon>
        <taxon>Dikarya</taxon>
        <taxon>Ascomycota</taxon>
        <taxon>Pezizomycotina</taxon>
        <taxon>Pezizomycetes</taxon>
        <taxon>Pezizales</taxon>
        <taxon>Ascodesmidaceae</taxon>
        <taxon>Ascodesmis</taxon>
    </lineage>
</organism>
<protein>
    <submittedName>
        <fullName evidence="2">Uncharacterized protein</fullName>
    </submittedName>
</protein>
<keyword evidence="3" id="KW-1185">Reference proteome</keyword>
<gene>
    <name evidence="2" type="ORF">EX30DRAFT_341733</name>
</gene>
<name>A0A4S2MUC4_9PEZI</name>
<accession>A0A4S2MUC4</accession>
<proteinExistence type="predicted"/>
<sequence length="59" mass="7003">MSFQSATVRPSPKMLKRSKKKNNQKQKQKKTKERKERQKKILQALFPLRPPGPFGYTPY</sequence>
<dbReference type="Proteomes" id="UP000298138">
    <property type="component" value="Unassembled WGS sequence"/>
</dbReference>
<reference evidence="2 3" key="1">
    <citation type="submission" date="2019-04" db="EMBL/GenBank/DDBJ databases">
        <title>Comparative genomics and transcriptomics to analyze fruiting body development in filamentous ascomycetes.</title>
        <authorList>
            <consortium name="DOE Joint Genome Institute"/>
            <person name="Lutkenhaus R."/>
            <person name="Traeger S."/>
            <person name="Breuer J."/>
            <person name="Kuo A."/>
            <person name="Lipzen A."/>
            <person name="Pangilinan J."/>
            <person name="Dilworth D."/>
            <person name="Sandor L."/>
            <person name="Poggeler S."/>
            <person name="Barry K."/>
            <person name="Grigoriev I.V."/>
            <person name="Nowrousian M."/>
        </authorList>
    </citation>
    <scope>NUCLEOTIDE SEQUENCE [LARGE SCALE GENOMIC DNA]</scope>
    <source>
        <strain evidence="2 3">CBS 389.68</strain>
    </source>
</reference>
<evidence type="ECO:0000313" key="2">
    <source>
        <dbReference type="EMBL" id="TGZ80162.1"/>
    </source>
</evidence>
<feature type="region of interest" description="Disordered" evidence="1">
    <location>
        <begin position="1"/>
        <end position="38"/>
    </location>
</feature>
<dbReference type="InParanoid" id="A0A4S2MUC4"/>
<dbReference type="AlphaFoldDB" id="A0A4S2MUC4"/>
<feature type="compositionally biased region" description="Basic residues" evidence="1">
    <location>
        <begin position="14"/>
        <end position="38"/>
    </location>
</feature>